<dbReference type="EMBL" id="MPDK01000021">
    <property type="protein sequence ID" value="PWI56988.1"/>
    <property type="molecule type" value="Genomic_DNA"/>
</dbReference>
<accession>A0A2U3D6T3</accession>
<evidence type="ECO:0000313" key="2">
    <source>
        <dbReference type="Proteomes" id="UP000245380"/>
    </source>
</evidence>
<protein>
    <submittedName>
        <fullName evidence="1">Uncharacterized protein</fullName>
    </submittedName>
</protein>
<dbReference type="Proteomes" id="UP000245380">
    <property type="component" value="Unassembled WGS sequence"/>
</dbReference>
<name>A0A2U3D6T3_SULT2</name>
<sequence length="156" mass="17838">MQIIPLALGQTDGAITLWDENPELALVFPRPLQFISELAFGLGTLDEQPCLILYLFVAEQAIEVYLPESLPTNPEQEVDVWYTLLTWRPDMLKIRYGNSPLDQEHEVTLLFPKEEEETLAEKLTSFILRTKETLDGNQTQGAVIERLAHLLREVTM</sequence>
<comment type="caution">
    <text evidence="1">The sequence shown here is derived from an EMBL/GenBank/DDBJ whole genome shotgun (WGS) entry which is preliminary data.</text>
</comment>
<proteinExistence type="predicted"/>
<evidence type="ECO:0000313" key="1">
    <source>
        <dbReference type="EMBL" id="PWI56988.1"/>
    </source>
</evidence>
<dbReference type="AlphaFoldDB" id="A0A2U3D6T3"/>
<organism evidence="1 2">
    <name type="scientific">Sulfoacidibacillus thermotolerans</name>
    <name type="common">Acidibacillus sulfuroxidans</name>
    <dbReference type="NCBI Taxonomy" id="1765684"/>
    <lineage>
        <taxon>Bacteria</taxon>
        <taxon>Bacillati</taxon>
        <taxon>Bacillota</taxon>
        <taxon>Bacilli</taxon>
        <taxon>Bacillales</taxon>
        <taxon>Alicyclobacillaceae</taxon>
        <taxon>Sulfoacidibacillus</taxon>
    </lineage>
</organism>
<dbReference type="OrthoDB" id="2990189at2"/>
<dbReference type="RefSeq" id="WP_109431236.1">
    <property type="nucleotide sequence ID" value="NZ_MPDK01000021.1"/>
</dbReference>
<keyword evidence="2" id="KW-1185">Reference proteome</keyword>
<reference evidence="1 2" key="1">
    <citation type="submission" date="2016-11" db="EMBL/GenBank/DDBJ databases">
        <title>Comparative genomics of Acidibacillus ferroxidans species.</title>
        <authorList>
            <person name="Oliveira G."/>
            <person name="Nunes G."/>
            <person name="Oliveira R."/>
            <person name="Araujo F."/>
            <person name="Salim A."/>
            <person name="Scholte L."/>
            <person name="Morais D."/>
            <person name="Nancucheo I."/>
            <person name="Johnson D.B."/>
            <person name="Grail B."/>
            <person name="Bittencourt J."/>
            <person name="Valadares R."/>
        </authorList>
    </citation>
    <scope>NUCLEOTIDE SEQUENCE [LARGE SCALE GENOMIC DNA]</scope>
    <source>
        <strain evidence="1 2">Y002</strain>
    </source>
</reference>
<gene>
    <name evidence="1" type="ORF">BM613_10940</name>
</gene>